<dbReference type="InterPro" id="IPR036162">
    <property type="entry name" value="Resolvase-like_N_sf"/>
</dbReference>
<dbReference type="InterPro" id="IPR006118">
    <property type="entry name" value="Recombinase_CS"/>
</dbReference>
<evidence type="ECO:0000259" key="6">
    <source>
        <dbReference type="PROSITE" id="PS51736"/>
    </source>
</evidence>
<dbReference type="Gene3D" id="3.40.50.1390">
    <property type="entry name" value="Resolvase, N-terminal catalytic domain"/>
    <property type="match status" value="1"/>
</dbReference>
<keyword evidence="2" id="KW-0238">DNA-binding</keyword>
<dbReference type="PANTHER" id="PTHR30461">
    <property type="entry name" value="DNA-INVERTASE FROM LAMBDOID PROPHAGE"/>
    <property type="match status" value="1"/>
</dbReference>
<feature type="active site" description="O-(5'-phospho-DNA)-serine intermediate" evidence="4 5">
    <location>
        <position position="9"/>
    </location>
</feature>
<dbReference type="GO" id="GO:0003677">
    <property type="term" value="F:DNA binding"/>
    <property type="evidence" value="ECO:0007669"/>
    <property type="project" value="UniProtKB-KW"/>
</dbReference>
<evidence type="ECO:0000256" key="4">
    <source>
        <dbReference type="PIRSR" id="PIRSR606118-50"/>
    </source>
</evidence>
<reference evidence="7" key="1">
    <citation type="submission" date="2010-12" db="EMBL/GenBank/DDBJ databases">
        <authorList>
            <person name="Wang C.B."/>
            <person name="He X.J."/>
        </authorList>
    </citation>
    <scope>NUCLEOTIDE SEQUENCE</scope>
    <source>
        <strain evidence="7">TCDC-NG08107</strain>
        <plasmid evidence="7">pNGTCDC08107</plasmid>
    </source>
</reference>
<evidence type="ECO:0000256" key="3">
    <source>
        <dbReference type="ARBA" id="ARBA00023172"/>
    </source>
</evidence>
<dbReference type="InterPro" id="IPR050639">
    <property type="entry name" value="SSR_resolvase"/>
</dbReference>
<dbReference type="CDD" id="cd03768">
    <property type="entry name" value="SR_ResInv"/>
    <property type="match status" value="1"/>
</dbReference>
<dbReference type="PANTHER" id="PTHR30461:SF2">
    <property type="entry name" value="SERINE RECOMBINASE PINE-RELATED"/>
    <property type="match status" value="1"/>
</dbReference>
<gene>
    <name evidence="7" type="ORF">NGTW08_p0018</name>
</gene>
<evidence type="ECO:0000313" key="7">
    <source>
        <dbReference type="EMBL" id="ADV09148.1"/>
    </source>
</evidence>
<proteinExistence type="predicted"/>
<dbReference type="PROSITE" id="PS00398">
    <property type="entry name" value="RECOMBINASES_2"/>
    <property type="match status" value="1"/>
</dbReference>
<dbReference type="AlphaFoldDB" id="A0A171IPT3"/>
<geneLocation type="plasmid" evidence="7">
    <name>pNGTCDC08107</name>
</geneLocation>
<dbReference type="SUPFAM" id="SSF53041">
    <property type="entry name" value="Resolvase-like"/>
    <property type="match status" value="1"/>
</dbReference>
<dbReference type="BioCyc" id="NGON940296:GLHN-2227-MONOMER"/>
<dbReference type="PROSITE" id="PS51736">
    <property type="entry name" value="RECOMBINASES_3"/>
    <property type="match status" value="1"/>
</dbReference>
<accession>A0A171IPT3</accession>
<organism evidence="7">
    <name type="scientific">Neisseria gonorrhoeae TCDC-NG08107</name>
    <dbReference type="NCBI Taxonomy" id="940296"/>
    <lineage>
        <taxon>Bacteria</taxon>
        <taxon>Pseudomonadati</taxon>
        <taxon>Pseudomonadota</taxon>
        <taxon>Betaproteobacteria</taxon>
        <taxon>Neisseriales</taxon>
        <taxon>Neisseriaceae</taxon>
        <taxon>Neisseria</taxon>
    </lineage>
</organism>
<keyword evidence="7" id="KW-0614">Plasmid</keyword>
<evidence type="ECO:0000256" key="1">
    <source>
        <dbReference type="ARBA" id="ARBA00022908"/>
    </source>
</evidence>
<feature type="domain" description="Resolvase/invertase-type recombinase catalytic" evidence="6">
    <location>
        <begin position="1"/>
        <end position="138"/>
    </location>
</feature>
<dbReference type="SMART" id="SM00857">
    <property type="entry name" value="Resolvase"/>
    <property type="match status" value="1"/>
</dbReference>
<name>A0A171IPT3_NEIGO</name>
<protein>
    <submittedName>
        <fullName evidence="7">Res</fullName>
    </submittedName>
</protein>
<evidence type="ECO:0000256" key="2">
    <source>
        <dbReference type="ARBA" id="ARBA00023125"/>
    </source>
</evidence>
<dbReference type="PROSITE" id="PS00397">
    <property type="entry name" value="RECOMBINASES_1"/>
    <property type="match status" value="1"/>
</dbReference>
<dbReference type="Pfam" id="PF00239">
    <property type="entry name" value="Resolvase"/>
    <property type="match status" value="1"/>
</dbReference>
<keyword evidence="1" id="KW-0229">DNA integration</keyword>
<dbReference type="EMBL" id="CP002441">
    <property type="protein sequence ID" value="ADV09148.1"/>
    <property type="molecule type" value="Genomic_DNA"/>
</dbReference>
<sequence length="184" mass="20915">MIIGYLRVSTKEQNVAAQRQVIQDKYQIERWYEDQAASGAVKALNRPEFRKMAEFVRQGDTVVVVAIDRLGRNTIDVLETVQFLQKKGVAVTSLRENFDLASPLGTAMLAIVSAFAELERSYIKERQMAGIRNAREEGKKLGRKVKVDPEEIRRWRQSEQTSISRTAAHFNVSESTVKRACKAK</sequence>
<dbReference type="GO" id="GO:0000150">
    <property type="term" value="F:DNA strand exchange activity"/>
    <property type="evidence" value="ECO:0007669"/>
    <property type="project" value="InterPro"/>
</dbReference>
<evidence type="ECO:0000256" key="5">
    <source>
        <dbReference type="PROSITE-ProRule" id="PRU10137"/>
    </source>
</evidence>
<dbReference type="GO" id="GO:0015074">
    <property type="term" value="P:DNA integration"/>
    <property type="evidence" value="ECO:0007669"/>
    <property type="project" value="UniProtKB-KW"/>
</dbReference>
<keyword evidence="3" id="KW-0233">DNA recombination</keyword>
<reference evidence="7" key="2">
    <citation type="journal article" date="2011" name="J. Bacteriol.">
        <title>Draft genome sequence of a dominant, multidrug-resistant Neisseria gonorrhoeae strain, TCDC-NG08107, from a sexual group at high risk of acquiring human immunodeficiency virus infection and syphilis.</title>
        <authorList>
            <person name="Chen C.C."/>
            <person name="Hsia K.C."/>
            <person name="Huang C.T."/>
            <person name="Wong W.W."/>
            <person name="Yen M.Y."/>
            <person name="Li L.H."/>
            <person name="Lin K.Y."/>
            <person name="Chen K.W."/>
            <person name="Li S.Y."/>
        </authorList>
    </citation>
    <scope>NUCLEOTIDE SEQUENCE</scope>
    <source>
        <strain evidence="7">TCDC-NG08107</strain>
        <plasmid evidence="7">pNGTCDC08107</plasmid>
    </source>
</reference>
<dbReference type="InterPro" id="IPR006119">
    <property type="entry name" value="Resolv_N"/>
</dbReference>